<dbReference type="EMBL" id="CP039352">
    <property type="protein sequence ID" value="QCE02912.1"/>
    <property type="molecule type" value="Genomic_DNA"/>
</dbReference>
<reference evidence="1 2" key="1">
    <citation type="submission" date="2019-04" db="EMBL/GenBank/DDBJ databases">
        <title>An improved genome assembly and genetic linkage map for asparagus bean, Vigna unguiculata ssp. sesquipedialis.</title>
        <authorList>
            <person name="Xia Q."/>
            <person name="Zhang R."/>
            <person name="Dong Y."/>
        </authorList>
    </citation>
    <scope>NUCLEOTIDE SEQUENCE [LARGE SCALE GENOMIC DNA]</scope>
    <source>
        <tissue evidence="1">Leaf</tissue>
    </source>
</reference>
<accession>A0A4D6MQL8</accession>
<dbReference type="AlphaFoldDB" id="A0A4D6MQL8"/>
<gene>
    <name evidence="1" type="ORF">DEO72_LG8g928</name>
</gene>
<dbReference type="Proteomes" id="UP000501690">
    <property type="component" value="Linkage Group LG8"/>
</dbReference>
<keyword evidence="2" id="KW-1185">Reference proteome</keyword>
<evidence type="ECO:0000313" key="1">
    <source>
        <dbReference type="EMBL" id="QCE02912.1"/>
    </source>
</evidence>
<name>A0A4D6MQL8_VIGUN</name>
<sequence length="171" mass="19544">MDLQNQIEIPSPRCSLVRSRVVVLLGYASNVLYEPISRYGKLRFQFSMLFSLFLSEPVARPVNLAQASQSRLGETIRDSPKLLLRERSPRRPAQILSERTSRPGERGETFRVALQWSGRNSMAPVSGCPWWCPICITRIEQLGGEQRYPPQVQASAESDQVIRIRMRRVES</sequence>
<organism evidence="1 2">
    <name type="scientific">Vigna unguiculata</name>
    <name type="common">Cowpea</name>
    <dbReference type="NCBI Taxonomy" id="3917"/>
    <lineage>
        <taxon>Eukaryota</taxon>
        <taxon>Viridiplantae</taxon>
        <taxon>Streptophyta</taxon>
        <taxon>Embryophyta</taxon>
        <taxon>Tracheophyta</taxon>
        <taxon>Spermatophyta</taxon>
        <taxon>Magnoliopsida</taxon>
        <taxon>eudicotyledons</taxon>
        <taxon>Gunneridae</taxon>
        <taxon>Pentapetalae</taxon>
        <taxon>rosids</taxon>
        <taxon>fabids</taxon>
        <taxon>Fabales</taxon>
        <taxon>Fabaceae</taxon>
        <taxon>Papilionoideae</taxon>
        <taxon>50 kb inversion clade</taxon>
        <taxon>NPAAA clade</taxon>
        <taxon>indigoferoid/millettioid clade</taxon>
        <taxon>Phaseoleae</taxon>
        <taxon>Vigna</taxon>
    </lineage>
</organism>
<evidence type="ECO:0000313" key="2">
    <source>
        <dbReference type="Proteomes" id="UP000501690"/>
    </source>
</evidence>
<protein>
    <submittedName>
        <fullName evidence="1">Uncharacterized protein</fullName>
    </submittedName>
</protein>
<proteinExistence type="predicted"/>